<keyword evidence="1" id="KW-0285">Flavoprotein</keyword>
<proteinExistence type="predicted"/>
<dbReference type="KEGG" id="uam:UABAM_00623"/>
<dbReference type="PANTHER" id="PTHR23026:SF90">
    <property type="entry name" value="IODOTYROSINE DEIODINASE 1"/>
    <property type="match status" value="1"/>
</dbReference>
<dbReference type="GO" id="GO:0016491">
    <property type="term" value="F:oxidoreductase activity"/>
    <property type="evidence" value="ECO:0007669"/>
    <property type="project" value="UniProtKB-KW"/>
</dbReference>
<evidence type="ECO:0000313" key="5">
    <source>
        <dbReference type="Proteomes" id="UP000326354"/>
    </source>
</evidence>
<keyword evidence="3" id="KW-0560">Oxidoreductase</keyword>
<dbReference type="Proteomes" id="UP000326354">
    <property type="component" value="Chromosome"/>
</dbReference>
<dbReference type="Gene3D" id="3.40.109.10">
    <property type="entry name" value="NADH Oxidase"/>
    <property type="match status" value="2"/>
</dbReference>
<reference evidence="4 5" key="1">
    <citation type="submission" date="2019-08" db="EMBL/GenBank/DDBJ databases">
        <title>Complete genome sequence of Candidatus Uab amorphum.</title>
        <authorList>
            <person name="Shiratori T."/>
            <person name="Suzuki S."/>
            <person name="Kakizawa Y."/>
            <person name="Ishida K."/>
        </authorList>
    </citation>
    <scope>NUCLEOTIDE SEQUENCE [LARGE SCALE GENOMIC DNA]</scope>
    <source>
        <strain evidence="4 5">SRT547</strain>
    </source>
</reference>
<keyword evidence="2" id="KW-0288">FMN</keyword>
<dbReference type="CDD" id="cd02062">
    <property type="entry name" value="Nitro_FMN_reductase"/>
    <property type="match status" value="1"/>
</dbReference>
<dbReference type="InterPro" id="IPR000415">
    <property type="entry name" value="Nitroreductase-like"/>
</dbReference>
<evidence type="ECO:0000256" key="2">
    <source>
        <dbReference type="ARBA" id="ARBA00022643"/>
    </source>
</evidence>
<name>A0A5S9IJN2_UABAM</name>
<evidence type="ECO:0000256" key="1">
    <source>
        <dbReference type="ARBA" id="ARBA00022630"/>
    </source>
</evidence>
<gene>
    <name evidence="4" type="ORF">UABAM_00623</name>
</gene>
<dbReference type="OrthoDB" id="5149792at2"/>
<sequence length="367" mass="41639">MKSLKNRLHNAIDLAATAPSSHNSQPWEIVLFDSREALSSLECFGINLSSSALYIAVCLNKERQLRSLDCHHLEMALSIGIFLENLSLALHSQRCCATFCWANSQNVVIKGISSNWKPLAIIAVSDSDHDFDTAFLDKRITNRGPYQQQRISSDVQQQLINSNSLLFNDAKEHCRICFVEDSEKISRIANFVSTHAKLEFTHSKAWRETYKFVSFGAQKEIGLPITQLFGPLSTLKKYWYRVLFSPFVMSFLKHTKFPETIAAQFGQLVATTPALLYVNFHEENPDTLTLLKGGALLFQLWLNAAKEGISFHPMSIVLQHTDICKAFVKDHGLPRGRSMFFSRVGYPQFEFPPAPKRKNLSREIHTI</sequence>
<dbReference type="PANTHER" id="PTHR23026">
    <property type="entry name" value="NADPH NITROREDUCTASE"/>
    <property type="match status" value="1"/>
</dbReference>
<organism evidence="4 5">
    <name type="scientific">Uabimicrobium amorphum</name>
    <dbReference type="NCBI Taxonomy" id="2596890"/>
    <lineage>
        <taxon>Bacteria</taxon>
        <taxon>Pseudomonadati</taxon>
        <taxon>Planctomycetota</taxon>
        <taxon>Candidatus Uabimicrobiia</taxon>
        <taxon>Candidatus Uabimicrobiales</taxon>
        <taxon>Candidatus Uabimicrobiaceae</taxon>
        <taxon>Candidatus Uabimicrobium</taxon>
    </lineage>
</organism>
<dbReference type="RefSeq" id="WP_151966530.1">
    <property type="nucleotide sequence ID" value="NZ_AP019860.1"/>
</dbReference>
<dbReference type="EMBL" id="AP019860">
    <property type="protein sequence ID" value="BBM82280.1"/>
    <property type="molecule type" value="Genomic_DNA"/>
</dbReference>
<dbReference type="AlphaFoldDB" id="A0A5S9IJN2"/>
<dbReference type="SUPFAM" id="SSF55469">
    <property type="entry name" value="FMN-dependent nitroreductase-like"/>
    <property type="match status" value="2"/>
</dbReference>
<keyword evidence="5" id="KW-1185">Reference proteome</keyword>
<evidence type="ECO:0000256" key="3">
    <source>
        <dbReference type="ARBA" id="ARBA00023002"/>
    </source>
</evidence>
<dbReference type="InterPro" id="IPR050627">
    <property type="entry name" value="Nitroreductase/BluB"/>
</dbReference>
<protein>
    <submittedName>
        <fullName evidence="4">RedV protein</fullName>
    </submittedName>
</protein>
<accession>A0A5S9IJN2</accession>
<evidence type="ECO:0000313" key="4">
    <source>
        <dbReference type="EMBL" id="BBM82280.1"/>
    </source>
</evidence>